<reference evidence="2" key="1">
    <citation type="submission" date="2019-02" db="EMBL/GenBank/DDBJ databases">
        <authorList>
            <person name="Gruber-Vodicka R. H."/>
            <person name="Seah K. B. B."/>
        </authorList>
    </citation>
    <scope>NUCLEOTIDE SEQUENCE</scope>
    <source>
        <strain evidence="2">BECK_BY2</strain>
        <strain evidence="1">BECK_BY3</strain>
    </source>
</reference>
<dbReference type="EMBL" id="CAADFV010000274">
    <property type="protein sequence ID" value="VFK70832.1"/>
    <property type="molecule type" value="Genomic_DNA"/>
</dbReference>
<evidence type="ECO:0000313" key="2">
    <source>
        <dbReference type="EMBL" id="VFK70832.1"/>
    </source>
</evidence>
<dbReference type="AlphaFoldDB" id="A0A451AXU2"/>
<sequence>MNPSTRFKALIDRKLREHWSPEQALAIYDLLSELGETRKA</sequence>
<name>A0A451AXU2_9GAMM</name>
<organism evidence="2">
    <name type="scientific">Candidatus Kentrum sp. TUN</name>
    <dbReference type="NCBI Taxonomy" id="2126343"/>
    <lineage>
        <taxon>Bacteria</taxon>
        <taxon>Pseudomonadati</taxon>
        <taxon>Pseudomonadota</taxon>
        <taxon>Gammaproteobacteria</taxon>
        <taxon>Candidatus Kentrum</taxon>
    </lineage>
</organism>
<protein>
    <submittedName>
        <fullName evidence="2">Uncharacterized protein</fullName>
    </submittedName>
</protein>
<proteinExistence type="predicted"/>
<dbReference type="EMBL" id="CAADFY010000271">
    <property type="protein sequence ID" value="VFK61772.1"/>
    <property type="molecule type" value="Genomic_DNA"/>
</dbReference>
<gene>
    <name evidence="2" type="ORF">BECKTUN1418E_GA0071001_12742</name>
    <name evidence="1" type="ORF">BECKTUN1418F_GA0071002_12712</name>
</gene>
<evidence type="ECO:0000313" key="1">
    <source>
        <dbReference type="EMBL" id="VFK61772.1"/>
    </source>
</evidence>
<accession>A0A451AXU2</accession>